<evidence type="ECO:0000313" key="2">
    <source>
        <dbReference type="EMBL" id="MDP9826752.1"/>
    </source>
</evidence>
<comment type="caution">
    <text evidence="2">The sequence shown here is derived from an EMBL/GenBank/DDBJ whole genome shotgun (WGS) entry which is preliminary data.</text>
</comment>
<dbReference type="EMBL" id="JAUSQZ010000001">
    <property type="protein sequence ID" value="MDP9826752.1"/>
    <property type="molecule type" value="Genomic_DNA"/>
</dbReference>
<evidence type="ECO:0000313" key="3">
    <source>
        <dbReference type="Proteomes" id="UP001235712"/>
    </source>
</evidence>
<dbReference type="PANTHER" id="PTHR39168:SF1">
    <property type="entry name" value="TRANSCRIPTIONAL REGULATORY PROTEIN"/>
    <property type="match status" value="1"/>
</dbReference>
<evidence type="ECO:0000259" key="1">
    <source>
        <dbReference type="PROSITE" id="PS50987"/>
    </source>
</evidence>
<dbReference type="InterPro" id="IPR036388">
    <property type="entry name" value="WH-like_DNA-bd_sf"/>
</dbReference>
<feature type="domain" description="HTH arsR-type" evidence="1">
    <location>
        <begin position="1"/>
        <end position="95"/>
    </location>
</feature>
<dbReference type="InterPro" id="IPR011991">
    <property type="entry name" value="ArsR-like_HTH"/>
</dbReference>
<gene>
    <name evidence="2" type="ORF">J2S57_002501</name>
</gene>
<dbReference type="SUPFAM" id="SSF46785">
    <property type="entry name" value="Winged helix' DNA-binding domain"/>
    <property type="match status" value="1"/>
</dbReference>
<dbReference type="Proteomes" id="UP001235712">
    <property type="component" value="Unassembled WGS sequence"/>
</dbReference>
<dbReference type="CDD" id="cd00090">
    <property type="entry name" value="HTH_ARSR"/>
    <property type="match status" value="1"/>
</dbReference>
<dbReference type="InterPro" id="IPR001845">
    <property type="entry name" value="HTH_ArsR_DNA-bd_dom"/>
</dbReference>
<dbReference type="GO" id="GO:0003677">
    <property type="term" value="F:DNA binding"/>
    <property type="evidence" value="ECO:0007669"/>
    <property type="project" value="UniProtKB-KW"/>
</dbReference>
<name>A0ABT9P244_9ACTN</name>
<keyword evidence="2" id="KW-0238">DNA-binding</keyword>
<dbReference type="InterPro" id="IPR052543">
    <property type="entry name" value="HTH_Metal-responsive_Reg"/>
</dbReference>
<accession>A0ABT9P244</accession>
<dbReference type="Pfam" id="PF12840">
    <property type="entry name" value="HTH_20"/>
    <property type="match status" value="1"/>
</dbReference>
<dbReference type="InterPro" id="IPR036390">
    <property type="entry name" value="WH_DNA-bd_sf"/>
</dbReference>
<protein>
    <submittedName>
        <fullName evidence="2">DNA-binding transcriptional ArsR family regulator</fullName>
    </submittedName>
</protein>
<proteinExistence type="predicted"/>
<dbReference type="SMART" id="SM00418">
    <property type="entry name" value="HTH_ARSR"/>
    <property type="match status" value="1"/>
</dbReference>
<dbReference type="Gene3D" id="1.10.10.10">
    <property type="entry name" value="Winged helix-like DNA-binding domain superfamily/Winged helix DNA-binding domain"/>
    <property type="match status" value="1"/>
</dbReference>
<organism evidence="2 3">
    <name type="scientific">Kineosporia succinea</name>
    <dbReference type="NCBI Taxonomy" id="84632"/>
    <lineage>
        <taxon>Bacteria</taxon>
        <taxon>Bacillati</taxon>
        <taxon>Actinomycetota</taxon>
        <taxon>Actinomycetes</taxon>
        <taxon>Kineosporiales</taxon>
        <taxon>Kineosporiaceae</taxon>
        <taxon>Kineosporia</taxon>
    </lineage>
</organism>
<keyword evidence="3" id="KW-1185">Reference proteome</keyword>
<reference evidence="2 3" key="1">
    <citation type="submission" date="2023-07" db="EMBL/GenBank/DDBJ databases">
        <title>Sequencing the genomes of 1000 actinobacteria strains.</title>
        <authorList>
            <person name="Klenk H.-P."/>
        </authorList>
    </citation>
    <scope>NUCLEOTIDE SEQUENCE [LARGE SCALE GENOMIC DNA]</scope>
    <source>
        <strain evidence="2 3">DSM 44388</strain>
    </source>
</reference>
<dbReference type="PRINTS" id="PR00778">
    <property type="entry name" value="HTHARSR"/>
</dbReference>
<sequence>MQIANVDVAAAARLLAEESRSAMLTLLLDGRAHPAGVLAQVAGIGRPAASAHLKQLVEAGYLEVVAQGRHRYYRISRPEVATALESLAAIAPPRPVRSLRQSSTARRLAAARTCYDHLAGRAGVLLRDALVDHGQVAEGVVTALGAKDFGELGIDVPTLARARRPLVKDCLDWTERRPHLAGALPAALLLAFTGRDWMTRQAGRQVEIDPAGWRQLGDWLGCSGGCHSR</sequence>
<dbReference type="RefSeq" id="WP_307241895.1">
    <property type="nucleotide sequence ID" value="NZ_JAUSQZ010000001.1"/>
</dbReference>
<dbReference type="PROSITE" id="PS50987">
    <property type="entry name" value="HTH_ARSR_2"/>
    <property type="match status" value="1"/>
</dbReference>
<dbReference type="PANTHER" id="PTHR39168">
    <property type="entry name" value="TRANSCRIPTIONAL REGULATOR-RELATED"/>
    <property type="match status" value="1"/>
</dbReference>